<dbReference type="Pfam" id="PF00395">
    <property type="entry name" value="SLH"/>
    <property type="match status" value="3"/>
</dbReference>
<sequence length="877" mass="94257">MKWKSKNVCIMTLVIYFILIGNAYASAKQFPDAINHWSKKAVTHLSQKGVISGYPDGTVRPDEIITRGQFASMLAKSLRVDITMTEEPQPFNDIYHHWSESCIKTLVERGIIAKADYDGSIKPDKPITRIEIIRMLVRASGKNGEARSTNGNTGFRDDADISSADRGYVIIAKQNNILAGYPDNTLRPKGEATRAEAFQLIDNQMKQNEKQGNETPPADSSGNNGSGSSNSSNSYPDAQVEFELPDKAHTDTEISISPIVKYTQILKWSLTKETEAGVQAPIDIAQAINSSLSQGGGKISFKDSGKYTLTAIGLSNNGRETKYAKGITVYPVLNPELKLPVYTYTNETVDITAGSELEGFDITWTATKDGREEALDSIAYGSLTGAGGKITFKQKGKYTFTVTATDITGRAFTCSKAITVYPIPEMDISLPKLVYSGDSILAAVVGSELEGFNAIWSISIDGGALVPYTQYASGTLSSTGGEIYISTNKTISVELTADITDANNRTFTFLSNPITIKPNIDCSFTASSSIHAGKSFSVTMKEVSGLEGNNITWSLTKGGSTTGYTGSLSSNGGSIAINAVGDYTLTATVKDSEGKIYTHSENIAVSNTAPNAPAGHATVTRTAKEQKLLVNITASATDPDGDAVTYEYSDHSADGYYSVGTHTVKVRARDTFGAVSRWSEISFNVVSTAPATPVITRTPNGNSIAPNAPVTITAVSTDPDGDAITYIWEGRPAETLVYPLGKNTVRVKAVDSTGMESPWAAIVFFVADSANGGGMTLDGPESVIVENGIEGATITEYTFTVPPVSGHSGSDYGSVRGYNALTGNWDQLDYQNTNNGITFSRKLTAGVYLQLEFYYYTNHDCMYNKSNITYSVAYYFE</sequence>
<gene>
    <name evidence="4" type="ORF">Cpap_0145</name>
</gene>
<dbReference type="eggNOG" id="COG2041">
    <property type="taxonomic scope" value="Bacteria"/>
</dbReference>
<feature type="region of interest" description="Disordered" evidence="2">
    <location>
        <begin position="208"/>
        <end position="237"/>
    </location>
</feature>
<feature type="domain" description="SLH" evidence="3">
    <location>
        <begin position="152"/>
        <end position="215"/>
    </location>
</feature>
<evidence type="ECO:0000259" key="3">
    <source>
        <dbReference type="PROSITE" id="PS51272"/>
    </source>
</evidence>
<dbReference type="InterPro" id="IPR051465">
    <property type="entry name" value="Cell_Envelope_Struct_Comp"/>
</dbReference>
<organism evidence="4 5">
    <name type="scientific">Ruminiclostridium papyrosolvens DSM 2782</name>
    <dbReference type="NCBI Taxonomy" id="588581"/>
    <lineage>
        <taxon>Bacteria</taxon>
        <taxon>Bacillati</taxon>
        <taxon>Bacillota</taxon>
        <taxon>Clostridia</taxon>
        <taxon>Eubacteriales</taxon>
        <taxon>Oscillospiraceae</taxon>
        <taxon>Ruminiclostridium</taxon>
    </lineage>
</organism>
<dbReference type="Proteomes" id="UP000003860">
    <property type="component" value="Unassembled WGS sequence"/>
</dbReference>
<dbReference type="AlphaFoldDB" id="F1TIG1"/>
<reference evidence="4" key="1">
    <citation type="submission" date="2009-07" db="EMBL/GenBank/DDBJ databases">
        <authorList>
            <consortium name="US DOE Joint Genome Institute (JGI-PGF)"/>
            <person name="Lucas S."/>
            <person name="Copeland A."/>
            <person name="Lapidus A."/>
            <person name="Glavina del Rio T."/>
            <person name="Tice H."/>
            <person name="Bruce D."/>
            <person name="Goodwin L."/>
            <person name="Pitluck S."/>
            <person name="Larimer F."/>
            <person name="Land M.L."/>
            <person name="Mouttaki H."/>
            <person name="He Z."/>
            <person name="Zhou J."/>
            <person name="Hemme C.L."/>
        </authorList>
    </citation>
    <scope>NUCLEOTIDE SEQUENCE [LARGE SCALE GENOMIC DNA]</scope>
    <source>
        <strain evidence="4">DSM 2782</strain>
    </source>
</reference>
<keyword evidence="5" id="KW-1185">Reference proteome</keyword>
<dbReference type="InterPro" id="IPR001119">
    <property type="entry name" value="SLH_dom"/>
</dbReference>
<proteinExistence type="predicted"/>
<reference evidence="4" key="2">
    <citation type="submission" date="2011-01" db="EMBL/GenBank/DDBJ databases">
        <title>The Non-contiguous Finished genome of Clostridium papyrosolvens.</title>
        <authorList>
            <person name="Lucas S."/>
            <person name="Copeland A."/>
            <person name="Lapidus A."/>
            <person name="Cheng J.-F."/>
            <person name="Goodwin L."/>
            <person name="Pitluck S."/>
            <person name="Misra M."/>
            <person name="Chertkov O."/>
            <person name="Detter J.C."/>
            <person name="Han C."/>
            <person name="Tapia R."/>
            <person name="Land M."/>
            <person name="Hauser L."/>
            <person name="Kyrpides N."/>
            <person name="Ivanova N."/>
            <person name="Pagani I."/>
            <person name="Mouttaki H."/>
            <person name="He Z."/>
            <person name="Zhou J."/>
            <person name="Hemme C.L."/>
            <person name="Woyke T."/>
        </authorList>
    </citation>
    <scope>NUCLEOTIDE SEQUENCE [LARGE SCALE GENOMIC DNA]</scope>
    <source>
        <strain evidence="4">DSM 2782</strain>
    </source>
</reference>
<dbReference type="InterPro" id="IPR022409">
    <property type="entry name" value="PKD/Chitinase_dom"/>
</dbReference>
<dbReference type="STRING" id="588581.Cpap_0145"/>
<name>F1TIG1_9FIRM</name>
<dbReference type="OrthoDB" id="174569at2"/>
<dbReference type="PANTHER" id="PTHR43308">
    <property type="entry name" value="OUTER MEMBRANE PROTEIN ALPHA-RELATED"/>
    <property type="match status" value="1"/>
</dbReference>
<evidence type="ECO:0000256" key="2">
    <source>
        <dbReference type="SAM" id="MobiDB-lite"/>
    </source>
</evidence>
<evidence type="ECO:0000313" key="4">
    <source>
        <dbReference type="EMBL" id="EGD45778.1"/>
    </source>
</evidence>
<protein>
    <submittedName>
        <fullName evidence="4">S-layer domain-containing protein</fullName>
    </submittedName>
</protein>
<dbReference type="EMBL" id="ACXX02000020">
    <property type="protein sequence ID" value="EGD45778.1"/>
    <property type="molecule type" value="Genomic_DNA"/>
</dbReference>
<dbReference type="SMART" id="SM00089">
    <property type="entry name" value="PKD"/>
    <property type="match status" value="4"/>
</dbReference>
<accession>F1TIG1</accession>
<feature type="domain" description="SLH" evidence="3">
    <location>
        <begin position="25"/>
        <end position="88"/>
    </location>
</feature>
<comment type="caution">
    <text evidence="4">The sequence shown here is derived from an EMBL/GenBank/DDBJ whole genome shotgun (WGS) entry which is preliminary data.</text>
</comment>
<evidence type="ECO:0000256" key="1">
    <source>
        <dbReference type="ARBA" id="ARBA00022737"/>
    </source>
</evidence>
<evidence type="ECO:0000313" key="5">
    <source>
        <dbReference type="Proteomes" id="UP000003860"/>
    </source>
</evidence>
<feature type="domain" description="SLH" evidence="3">
    <location>
        <begin position="89"/>
        <end position="150"/>
    </location>
</feature>
<keyword evidence="1" id="KW-0677">Repeat</keyword>
<feature type="compositionally biased region" description="Low complexity" evidence="2">
    <location>
        <begin position="220"/>
        <end position="234"/>
    </location>
</feature>
<dbReference type="PANTHER" id="PTHR43308:SF5">
    <property type="entry name" value="S-LAYER PROTEIN _ PEPTIDOGLYCAN ENDO-BETA-N-ACETYLGLUCOSAMINIDASE"/>
    <property type="match status" value="1"/>
</dbReference>
<dbReference type="eggNOG" id="COG3210">
    <property type="taxonomic scope" value="Bacteria"/>
</dbReference>
<dbReference type="PROSITE" id="PS51272">
    <property type="entry name" value="SLH"/>
    <property type="match status" value="3"/>
</dbReference>